<proteinExistence type="predicted"/>
<sequence length="172" mass="18694">MRTSKSVGNRFPKEVLDVCPELRVDGRLVDFAEIHSKIAVGGFSYRWKNGGCAWGDEIVEGNASPAPANIIPSKFVDLLDPDTPDTKYFLTANAAVGIIRRADVVGRTLFPPMRAALEAMVKNPTEVVASVTAENAWRDKGAKSSVRPTGANKRGKIETTRASARRALRRAD</sequence>
<comment type="caution">
    <text evidence="2">The sequence shown here is derived from an EMBL/GenBank/DDBJ whole genome shotgun (WGS) entry which is preliminary data.</text>
</comment>
<protein>
    <submittedName>
        <fullName evidence="2">Uncharacterized protein</fullName>
    </submittedName>
</protein>
<reference evidence="2" key="1">
    <citation type="journal article" date="2014" name="Int. J. Syst. Evol. Microbiol.">
        <title>Complete genome sequence of Corynebacterium casei LMG S-19264T (=DSM 44701T), isolated from a smear-ripened cheese.</title>
        <authorList>
            <consortium name="US DOE Joint Genome Institute (JGI-PGF)"/>
            <person name="Walter F."/>
            <person name="Albersmeier A."/>
            <person name="Kalinowski J."/>
            <person name="Ruckert C."/>
        </authorList>
    </citation>
    <scope>NUCLEOTIDE SEQUENCE</scope>
    <source>
        <strain evidence="2">VKM B-2555</strain>
    </source>
</reference>
<accession>A0A9W6JEF3</accession>
<evidence type="ECO:0000313" key="2">
    <source>
        <dbReference type="EMBL" id="GLK74916.1"/>
    </source>
</evidence>
<dbReference type="EMBL" id="BSFK01000003">
    <property type="protein sequence ID" value="GLK74916.1"/>
    <property type="molecule type" value="Genomic_DNA"/>
</dbReference>
<gene>
    <name evidence="2" type="ORF">GCM10008171_01690</name>
</gene>
<feature type="compositionally biased region" description="Basic residues" evidence="1">
    <location>
        <begin position="163"/>
        <end position="172"/>
    </location>
</feature>
<feature type="region of interest" description="Disordered" evidence="1">
    <location>
        <begin position="138"/>
        <end position="172"/>
    </location>
</feature>
<evidence type="ECO:0000256" key="1">
    <source>
        <dbReference type="SAM" id="MobiDB-lite"/>
    </source>
</evidence>
<reference evidence="2" key="2">
    <citation type="submission" date="2023-01" db="EMBL/GenBank/DDBJ databases">
        <authorList>
            <person name="Sun Q."/>
            <person name="Evtushenko L."/>
        </authorList>
    </citation>
    <scope>NUCLEOTIDE SEQUENCE</scope>
    <source>
        <strain evidence="2">VKM B-2555</strain>
    </source>
</reference>
<name>A0A9W6JEF3_9HYPH</name>
<dbReference type="Proteomes" id="UP001143364">
    <property type="component" value="Unassembled WGS sequence"/>
</dbReference>
<evidence type="ECO:0000313" key="3">
    <source>
        <dbReference type="Proteomes" id="UP001143364"/>
    </source>
</evidence>
<dbReference type="AlphaFoldDB" id="A0A9W6JEF3"/>
<organism evidence="2 3">
    <name type="scientific">Methylopila jiangsuensis</name>
    <dbReference type="NCBI Taxonomy" id="586230"/>
    <lineage>
        <taxon>Bacteria</taxon>
        <taxon>Pseudomonadati</taxon>
        <taxon>Pseudomonadota</taxon>
        <taxon>Alphaproteobacteria</taxon>
        <taxon>Hyphomicrobiales</taxon>
        <taxon>Methylopilaceae</taxon>
        <taxon>Methylopila</taxon>
    </lineage>
</organism>
<keyword evidence="3" id="KW-1185">Reference proteome</keyword>